<name>A0A834T096_9FABA</name>
<comment type="caution">
    <text evidence="2">The sequence shown here is derived from an EMBL/GenBank/DDBJ whole genome shotgun (WGS) entry which is preliminary data.</text>
</comment>
<reference evidence="2" key="1">
    <citation type="submission" date="2020-09" db="EMBL/GenBank/DDBJ databases">
        <title>Genome-Enabled Discovery of Anthraquinone Biosynthesis in Senna tora.</title>
        <authorList>
            <person name="Kang S.-H."/>
            <person name="Pandey R.P."/>
            <person name="Lee C.-M."/>
            <person name="Sim J.-S."/>
            <person name="Jeong J.-T."/>
            <person name="Choi B.-S."/>
            <person name="Jung M."/>
            <person name="Ginzburg D."/>
            <person name="Zhao K."/>
            <person name="Won S.Y."/>
            <person name="Oh T.-J."/>
            <person name="Yu Y."/>
            <person name="Kim N.-H."/>
            <person name="Lee O.R."/>
            <person name="Lee T.-H."/>
            <person name="Bashyal P."/>
            <person name="Kim T.-S."/>
            <person name="Lee W.-H."/>
            <person name="Kawkins C."/>
            <person name="Kim C.-K."/>
            <person name="Kim J.S."/>
            <person name="Ahn B.O."/>
            <person name="Rhee S.Y."/>
            <person name="Sohng J.K."/>
        </authorList>
    </citation>
    <scope>NUCLEOTIDE SEQUENCE</scope>
    <source>
        <tissue evidence="2">Leaf</tissue>
    </source>
</reference>
<evidence type="ECO:0000313" key="2">
    <source>
        <dbReference type="EMBL" id="KAF7812250.1"/>
    </source>
</evidence>
<keyword evidence="2" id="KW-0808">Transferase</keyword>
<evidence type="ECO:0000313" key="3">
    <source>
        <dbReference type="Proteomes" id="UP000634136"/>
    </source>
</evidence>
<feature type="compositionally biased region" description="Low complexity" evidence="1">
    <location>
        <begin position="24"/>
        <end position="35"/>
    </location>
</feature>
<keyword evidence="3" id="KW-1185">Reference proteome</keyword>
<feature type="region of interest" description="Disordered" evidence="1">
    <location>
        <begin position="24"/>
        <end position="62"/>
    </location>
</feature>
<organism evidence="2 3">
    <name type="scientific">Senna tora</name>
    <dbReference type="NCBI Taxonomy" id="362788"/>
    <lineage>
        <taxon>Eukaryota</taxon>
        <taxon>Viridiplantae</taxon>
        <taxon>Streptophyta</taxon>
        <taxon>Embryophyta</taxon>
        <taxon>Tracheophyta</taxon>
        <taxon>Spermatophyta</taxon>
        <taxon>Magnoliopsida</taxon>
        <taxon>eudicotyledons</taxon>
        <taxon>Gunneridae</taxon>
        <taxon>Pentapetalae</taxon>
        <taxon>rosids</taxon>
        <taxon>fabids</taxon>
        <taxon>Fabales</taxon>
        <taxon>Fabaceae</taxon>
        <taxon>Caesalpinioideae</taxon>
        <taxon>Cassia clade</taxon>
        <taxon>Senna</taxon>
    </lineage>
</organism>
<gene>
    <name evidence="2" type="ORF">G2W53_033226</name>
</gene>
<dbReference type="Proteomes" id="UP000634136">
    <property type="component" value="Unassembled WGS sequence"/>
</dbReference>
<evidence type="ECO:0000256" key="1">
    <source>
        <dbReference type="SAM" id="MobiDB-lite"/>
    </source>
</evidence>
<dbReference type="GO" id="GO:0016740">
    <property type="term" value="F:transferase activity"/>
    <property type="evidence" value="ECO:0007669"/>
    <property type="project" value="UniProtKB-KW"/>
</dbReference>
<protein>
    <submittedName>
        <fullName evidence="2">Phloretin 2'-O-glucosyltransferase</fullName>
    </submittedName>
</protein>
<dbReference type="EMBL" id="JAAIUW010000010">
    <property type="protein sequence ID" value="KAF7812250.1"/>
    <property type="molecule type" value="Genomic_DNA"/>
</dbReference>
<accession>A0A834T096</accession>
<dbReference type="AlphaFoldDB" id="A0A834T096"/>
<feature type="compositionally biased region" description="Basic and acidic residues" evidence="1">
    <location>
        <begin position="40"/>
        <end position="53"/>
    </location>
</feature>
<sequence length="107" mass="11852">MSSTSTFLFICCSSYNGHAITSTRATTASSTESTRMIPPRFERSREERSREESCGETAGAAPNENASAAPVIKIRGKRIWNQILASLIRLLKLNRIETEQDPSPIHL</sequence>
<proteinExistence type="predicted"/>